<keyword evidence="15" id="KW-1185">Reference proteome</keyword>
<dbReference type="PROSITE" id="PS52041">
    <property type="entry name" value="TOPO_IIB"/>
    <property type="match status" value="1"/>
</dbReference>
<keyword evidence="8 11" id="KW-0799">Topoisomerase</keyword>
<dbReference type="GO" id="GO:0003677">
    <property type="term" value="F:DNA binding"/>
    <property type="evidence" value="ECO:0007669"/>
    <property type="project" value="UniProtKB-UniRule"/>
</dbReference>
<evidence type="ECO:0000256" key="12">
    <source>
        <dbReference type="SAM" id="MobiDB-lite"/>
    </source>
</evidence>
<comment type="cofactor">
    <cofactor evidence="2">
        <name>Mg(2+)</name>
        <dbReference type="ChEBI" id="CHEBI:18420"/>
    </cofactor>
</comment>
<dbReference type="InterPro" id="IPR004942">
    <property type="entry name" value="Roadblock/LAMTOR2_dom"/>
</dbReference>
<dbReference type="Gene3D" id="3.30.450.30">
    <property type="entry name" value="Dynein light chain 2a, cytoplasmic"/>
    <property type="match status" value="1"/>
</dbReference>
<dbReference type="GO" id="GO:0003918">
    <property type="term" value="F:DNA topoisomerase type II (double strand cut, ATP-hydrolyzing) activity"/>
    <property type="evidence" value="ECO:0007669"/>
    <property type="project" value="UniProtKB-UniRule"/>
</dbReference>
<evidence type="ECO:0000256" key="1">
    <source>
        <dbReference type="ARBA" id="ARBA00000185"/>
    </source>
</evidence>
<evidence type="ECO:0000256" key="6">
    <source>
        <dbReference type="ARBA" id="ARBA00022723"/>
    </source>
</evidence>
<gene>
    <name evidence="14" type="primary">sge1</name>
    <name evidence="14" type="ORF">H4219_004279</name>
</gene>
<dbReference type="GO" id="GO:0006259">
    <property type="term" value="P:DNA metabolic process"/>
    <property type="evidence" value="ECO:0007669"/>
    <property type="project" value="InterPro"/>
</dbReference>
<dbReference type="EC" id="5.6.2.2" evidence="5"/>
<keyword evidence="9 11" id="KW-0238">DNA-binding</keyword>
<keyword evidence="10 11" id="KW-0413">Isomerase</keyword>
<dbReference type="InterPro" id="IPR034136">
    <property type="entry name" value="TOPRIM_Topo6A/Spo11"/>
</dbReference>
<evidence type="ECO:0000256" key="8">
    <source>
        <dbReference type="ARBA" id="ARBA00023029"/>
    </source>
</evidence>
<feature type="compositionally biased region" description="Low complexity" evidence="12">
    <location>
        <begin position="672"/>
        <end position="682"/>
    </location>
</feature>
<feature type="region of interest" description="Disordered" evidence="12">
    <location>
        <begin position="655"/>
        <end position="682"/>
    </location>
</feature>
<dbReference type="PANTHER" id="PTHR28027:SF2">
    <property type="entry name" value="TRANSCRIPTIONAL REGULATOR MIT1"/>
    <property type="match status" value="1"/>
</dbReference>
<feature type="active site" description="O-(5'-phospho-DNA)-tyrosine intermediate" evidence="11">
    <location>
        <position position="1004"/>
    </location>
</feature>
<reference evidence="14" key="1">
    <citation type="submission" date="2022-07" db="EMBL/GenBank/DDBJ databases">
        <title>Phylogenomic reconstructions and comparative analyses of Kickxellomycotina fungi.</title>
        <authorList>
            <person name="Reynolds N.K."/>
            <person name="Stajich J.E."/>
            <person name="Barry K."/>
            <person name="Grigoriev I.V."/>
            <person name="Crous P."/>
            <person name="Smith M.E."/>
        </authorList>
    </citation>
    <scope>NUCLEOTIDE SEQUENCE</scope>
    <source>
        <strain evidence="14">NBRC 100468</strain>
    </source>
</reference>
<evidence type="ECO:0000256" key="3">
    <source>
        <dbReference type="ARBA" id="ARBA00006559"/>
    </source>
</evidence>
<feature type="region of interest" description="Disordered" evidence="12">
    <location>
        <begin position="614"/>
        <end position="643"/>
    </location>
</feature>
<evidence type="ECO:0000256" key="2">
    <source>
        <dbReference type="ARBA" id="ARBA00001946"/>
    </source>
</evidence>
<dbReference type="InterPro" id="IPR036388">
    <property type="entry name" value="WH-like_DNA-bd_sf"/>
</dbReference>
<feature type="domain" description="Roadblock/LAMTOR2" evidence="13">
    <location>
        <begin position="831"/>
        <end position="918"/>
    </location>
</feature>
<dbReference type="Gene3D" id="3.40.1360.10">
    <property type="match status" value="1"/>
</dbReference>
<dbReference type="GO" id="GO:0005694">
    <property type="term" value="C:chromosome"/>
    <property type="evidence" value="ECO:0007669"/>
    <property type="project" value="InterPro"/>
</dbReference>
<dbReference type="GO" id="GO:0005524">
    <property type="term" value="F:ATP binding"/>
    <property type="evidence" value="ECO:0007669"/>
    <property type="project" value="InterPro"/>
</dbReference>
<accession>A0A9W7ZXX9</accession>
<dbReference type="Pfam" id="PF03259">
    <property type="entry name" value="Robl_LC7"/>
    <property type="match status" value="1"/>
</dbReference>
<dbReference type="InterPro" id="IPR018608">
    <property type="entry name" value="Gti1/Pac2"/>
</dbReference>
<dbReference type="InterPro" id="IPR013049">
    <property type="entry name" value="Spo11/TopoVI_A_N"/>
</dbReference>
<protein>
    <recommendedName>
        <fullName evidence="5">DNA topoisomerase (ATP-hydrolyzing)</fullName>
        <ecNumber evidence="5">5.6.2.2</ecNumber>
    </recommendedName>
</protein>
<dbReference type="InterPro" id="IPR036078">
    <property type="entry name" value="Spo11/TopoVI_A_sf"/>
</dbReference>
<sequence length="1281" mass="145025">MSKPLDYEARDGGSYQSQASSTRLKRNESFESAEGHKRQRAEGEGVLGYNNPDITHSQIHNNRDVSHYVMPCSTINPDAASFERGHVGLGQDSHMYDYQSGGAHSSQDHMQNGVSDYFLEARSREEERISGFESAYGARTEHLGVLNFPEQECESVSLDRTKLKAESFFGLVESTRDAFLLFEAARNNKIPRITRRLTDSEKRSLRSGSVCIFDEKEAKIKRWTDGRLWTPSRIMGNFLIYRELSKKLLPNKEGREELASLDREGLIKKNQVYVSNKGTFIVKPDGLFKKTISLVVPDEPHLVDESKITQSSRGLVEEPDTSKCVGGMDGFTLNSMSSNFYSNDIRGIPVEKGNGKKKGRHYQHLIAYFRPEDLPKLSPPSFYPKFQNQGLDRKILEMQHLRRALKVVYDRASYKWDVLPDEETSVEDMWPEYESKDISKFPTVKGKVSHRIGSQSTIDAAVFPCNVGSSTKVHVSDPNYGQDPESQTDQFASYFAPEPLHHPDNAIRYPQVLVNEPKYAQGHSDSLGVDMINPRVNNHGDSYQVSSLDHGSFFMSQNSPRLVGYSPVIMDKASQQGRRSTKSPPLSMDKSSFPTGVSFGPWFKRSNRLQRDTPLYSKKSVAPNAPGSSDGWKRRKSLGGTEEPCLDSQVALKDQYSKHPNSSPIQIPQSHPTPNLLLLTPYPDNTAGFSGNSVLTSQGSYDAQEQHDCGVGQGSSFHLYPTLNHNQELLYDSLGQTAYPGLAQTQFQPCIQPFDEQASPAGPVCIPGAMFGMANSEILSSRPNIYDQYSIQEVTRNGNFMQTSLQSQSQDCRHNFGGQLYSKCFEENDASEETLQRISSKKGVKKVLILTREGQLIQSEPQNEENSKQAKQFSNLAKSIDSTLLEVDPQDGMTFMRLRTQKHEIMLAPAIYLPVFITRIKIMARQDIKEAEILKFIQEFSNRVYRKEIGPCEISALFTGRSGYWRRLDIVDRAMQGAQYMRVLEILYHLICSREYIRRRAIYYMDVDLFIKQENVDKICKAVARKLGVTQSFMHIMASPKGLIVGPLVIRSSSQDTVDCNIFTNQGFVLPDCIDLRFDFKIPPSHVVIVEKETFFQALLRENIQSLLHNVVIITAKGYPDINSTRFIEELWKRTSHLGTRFIGIFDFDPHGLLNLPTEMFSLLSQNDKKLAYRLLKELECNDIRAKRQRSRLQSMLHFGKKAELEILRETGLLLQESVSKCMYKDIKSTYEYNMAETHHGQPNVAKSADANPEIKAQKDRKHEGNSSDSETEMAIKKVTQ</sequence>
<dbReference type="PRINTS" id="PR01550">
    <property type="entry name" value="TOP6AFAMILY"/>
</dbReference>
<dbReference type="GO" id="GO:0046872">
    <property type="term" value="F:metal ion binding"/>
    <property type="evidence" value="ECO:0007669"/>
    <property type="project" value="UniProtKB-KW"/>
</dbReference>
<dbReference type="Pfam" id="PF04406">
    <property type="entry name" value="TP6A_N"/>
    <property type="match status" value="1"/>
</dbReference>
<evidence type="ECO:0000256" key="4">
    <source>
        <dbReference type="ARBA" id="ARBA00007191"/>
    </source>
</evidence>
<comment type="caution">
    <text evidence="14">The sequence shown here is derived from an EMBL/GenBank/DDBJ whole genome shotgun (WGS) entry which is preliminary data.</text>
</comment>
<dbReference type="EMBL" id="JANBPU010000142">
    <property type="protein sequence ID" value="KAJ1915541.1"/>
    <property type="molecule type" value="Genomic_DNA"/>
</dbReference>
<dbReference type="Gene3D" id="1.10.10.10">
    <property type="entry name" value="Winged helix-like DNA-binding domain superfamily/Winged helix DNA-binding domain"/>
    <property type="match status" value="1"/>
</dbReference>
<dbReference type="OrthoDB" id="521512at2759"/>
<feature type="compositionally biased region" description="Basic and acidic residues" evidence="12">
    <location>
        <begin position="1"/>
        <end position="11"/>
    </location>
</feature>
<comment type="similarity">
    <text evidence="4">Belongs to the GAMAD family.</text>
</comment>
<feature type="region of interest" description="Disordered" evidence="12">
    <location>
        <begin position="573"/>
        <end position="592"/>
    </location>
</feature>
<dbReference type="InterPro" id="IPR002815">
    <property type="entry name" value="Spo11/TopoVI_A"/>
</dbReference>
<proteinExistence type="inferred from homology"/>
<organism evidence="14 15">
    <name type="scientific">Mycoemilia scoparia</name>
    <dbReference type="NCBI Taxonomy" id="417184"/>
    <lineage>
        <taxon>Eukaryota</taxon>
        <taxon>Fungi</taxon>
        <taxon>Fungi incertae sedis</taxon>
        <taxon>Zoopagomycota</taxon>
        <taxon>Kickxellomycotina</taxon>
        <taxon>Kickxellomycetes</taxon>
        <taxon>Kickxellales</taxon>
        <taxon>Kickxellaceae</taxon>
        <taxon>Mycoemilia</taxon>
    </lineage>
</organism>
<dbReference type="PANTHER" id="PTHR28027">
    <property type="entry name" value="TRANSCRIPTIONAL REGULATOR MIT1"/>
    <property type="match status" value="1"/>
</dbReference>
<name>A0A9W7ZXX9_9FUNG</name>
<feature type="region of interest" description="Disordered" evidence="12">
    <location>
        <begin position="1"/>
        <end position="45"/>
    </location>
</feature>
<feature type="compositionally biased region" description="Polar residues" evidence="12">
    <location>
        <begin position="658"/>
        <end position="670"/>
    </location>
</feature>
<evidence type="ECO:0000313" key="14">
    <source>
        <dbReference type="EMBL" id="KAJ1915541.1"/>
    </source>
</evidence>
<evidence type="ECO:0000259" key="13">
    <source>
        <dbReference type="SMART" id="SM00960"/>
    </source>
</evidence>
<evidence type="ECO:0000256" key="10">
    <source>
        <dbReference type="ARBA" id="ARBA00023235"/>
    </source>
</evidence>
<keyword evidence="7" id="KW-0460">Magnesium</keyword>
<dbReference type="SUPFAM" id="SSF103196">
    <property type="entry name" value="Roadblock/LC7 domain"/>
    <property type="match status" value="1"/>
</dbReference>
<dbReference type="SUPFAM" id="SSF56726">
    <property type="entry name" value="DNA topoisomerase IV, alpha subunit"/>
    <property type="match status" value="1"/>
</dbReference>
<evidence type="ECO:0000256" key="5">
    <source>
        <dbReference type="ARBA" id="ARBA00012895"/>
    </source>
</evidence>
<feature type="region of interest" description="Disordered" evidence="12">
    <location>
        <begin position="1242"/>
        <end position="1281"/>
    </location>
</feature>
<feature type="compositionally biased region" description="Basic and acidic residues" evidence="12">
    <location>
        <begin position="25"/>
        <end position="43"/>
    </location>
</feature>
<evidence type="ECO:0000256" key="11">
    <source>
        <dbReference type="PROSITE-ProRule" id="PRU01385"/>
    </source>
</evidence>
<evidence type="ECO:0000313" key="15">
    <source>
        <dbReference type="Proteomes" id="UP001150538"/>
    </source>
</evidence>
<evidence type="ECO:0000256" key="9">
    <source>
        <dbReference type="ARBA" id="ARBA00023125"/>
    </source>
</evidence>
<dbReference type="SMART" id="SM00960">
    <property type="entry name" value="Robl_LC7"/>
    <property type="match status" value="1"/>
</dbReference>
<comment type="similarity">
    <text evidence="3 11">Belongs to the TOP6A family.</text>
</comment>
<keyword evidence="6" id="KW-0479">Metal-binding</keyword>
<feature type="compositionally biased region" description="Basic and acidic residues" evidence="12">
    <location>
        <begin position="1256"/>
        <end position="1266"/>
    </location>
</feature>
<comment type="catalytic activity">
    <reaction evidence="1 11">
        <text>ATP-dependent breakage, passage and rejoining of double-stranded DNA.</text>
        <dbReference type="EC" id="5.6.2.2"/>
    </reaction>
</comment>
<dbReference type="Proteomes" id="UP001150538">
    <property type="component" value="Unassembled WGS sequence"/>
</dbReference>
<dbReference type="Pfam" id="PF21180">
    <property type="entry name" value="TOP6A-Spo11_Toprim"/>
    <property type="match status" value="1"/>
</dbReference>
<evidence type="ECO:0000256" key="7">
    <source>
        <dbReference type="ARBA" id="ARBA00022842"/>
    </source>
</evidence>
<dbReference type="Pfam" id="PF09729">
    <property type="entry name" value="Gti1_Pac2"/>
    <property type="match status" value="1"/>
</dbReference>